<keyword evidence="2" id="KW-0456">Lyase</keyword>
<name>A0A8H9YA16_9CORY</name>
<dbReference type="Gene3D" id="3.40.50.1400">
    <property type="match status" value="2"/>
</dbReference>
<dbReference type="PANTHER" id="PTHR33542">
    <property type="entry name" value="SIROHYDROCHLORIN FERROCHELATASE, CHLOROPLASTIC"/>
    <property type="match status" value="1"/>
</dbReference>
<dbReference type="EMBL" id="JACHWT010000002">
    <property type="protein sequence ID" value="MBB3115507.1"/>
    <property type="molecule type" value="Genomic_DNA"/>
</dbReference>
<dbReference type="PANTHER" id="PTHR33542:SF5">
    <property type="entry name" value="FERROCHELATASE CHE1"/>
    <property type="match status" value="1"/>
</dbReference>
<gene>
    <name evidence="3" type="ORF">FHU32_000711</name>
</gene>
<dbReference type="RefSeq" id="WP_125187437.1">
    <property type="nucleotide sequence ID" value="NZ_CP047187.1"/>
</dbReference>
<dbReference type="InterPro" id="IPR050963">
    <property type="entry name" value="Sirohydro_Cobaltochel/CbiX"/>
</dbReference>
<accession>A0A8H9YA16</accession>
<dbReference type="AlphaFoldDB" id="A0A8H9YA16"/>
<organism evidence="3 4">
    <name type="scientific">Corynebacterium bovis DSM 20582 = CIP 54.80</name>
    <dbReference type="NCBI Taxonomy" id="927655"/>
    <lineage>
        <taxon>Bacteria</taxon>
        <taxon>Bacillati</taxon>
        <taxon>Actinomycetota</taxon>
        <taxon>Actinomycetes</taxon>
        <taxon>Mycobacteriales</taxon>
        <taxon>Corynebacteriaceae</taxon>
        <taxon>Corynebacterium</taxon>
    </lineage>
</organism>
<evidence type="ECO:0000256" key="1">
    <source>
        <dbReference type="ARBA" id="ARBA00022723"/>
    </source>
</evidence>
<evidence type="ECO:0000313" key="4">
    <source>
        <dbReference type="Proteomes" id="UP000612712"/>
    </source>
</evidence>
<dbReference type="GO" id="GO:0016829">
    <property type="term" value="F:lyase activity"/>
    <property type="evidence" value="ECO:0007669"/>
    <property type="project" value="UniProtKB-KW"/>
</dbReference>
<dbReference type="CDD" id="cd03416">
    <property type="entry name" value="CbiX_SirB_N"/>
    <property type="match status" value="1"/>
</dbReference>
<dbReference type="Pfam" id="PF01903">
    <property type="entry name" value="CbiX"/>
    <property type="match status" value="1"/>
</dbReference>
<evidence type="ECO:0000256" key="2">
    <source>
        <dbReference type="ARBA" id="ARBA00023239"/>
    </source>
</evidence>
<comment type="caution">
    <text evidence="3">The sequence shown here is derived from an EMBL/GenBank/DDBJ whole genome shotgun (WGS) entry which is preliminary data.</text>
</comment>
<dbReference type="InterPro" id="IPR002762">
    <property type="entry name" value="CbiX-like"/>
</dbReference>
<proteinExistence type="predicted"/>
<dbReference type="GeneID" id="60809309"/>
<dbReference type="GO" id="GO:0046872">
    <property type="term" value="F:metal ion binding"/>
    <property type="evidence" value="ECO:0007669"/>
    <property type="project" value="UniProtKB-KW"/>
</dbReference>
<keyword evidence="1" id="KW-0479">Metal-binding</keyword>
<sequence length="276" mass="27303">MTAPTPVICLAHGSRHPLADGVVGDIARGLTAAGGPPAAEAFLDFSPRTPLNAARMLAAAGHDRAVVVPLLFTSAFHMTEDVPAAVRDMARGTGMDVRCAAGLGTGPDLARLLAGVARELAPGEPGAARPGAVVLYSVGSTRPGANAAVGRLARAVGAELGVAGSAVVATGAPAARLRGEVGPAALVDRVRRSAAPDRSVAPDRSAGPTVVLPLFVAPGTLWDRDVEALDALPAAGVPVLTGAPLGTRVVPLVRERAAAALTGTAPAGSPGQRVAS</sequence>
<dbReference type="SUPFAM" id="SSF53800">
    <property type="entry name" value="Chelatase"/>
    <property type="match status" value="1"/>
</dbReference>
<dbReference type="Proteomes" id="UP000612712">
    <property type="component" value="Unassembled WGS sequence"/>
</dbReference>
<reference evidence="3" key="1">
    <citation type="submission" date="2020-08" db="EMBL/GenBank/DDBJ databases">
        <title>Sequencing the genomes of 1000 actinobacteria strains.</title>
        <authorList>
            <person name="Klenk H.-P."/>
        </authorList>
    </citation>
    <scope>NUCLEOTIDE SEQUENCE</scope>
    <source>
        <strain evidence="3">DSM 20582</strain>
    </source>
</reference>
<evidence type="ECO:0000313" key="3">
    <source>
        <dbReference type="EMBL" id="MBB3115507.1"/>
    </source>
</evidence>
<protein>
    <submittedName>
        <fullName evidence="3">Sirohydrochlorin ferrochelatase</fullName>
    </submittedName>
</protein>